<reference evidence="3" key="1">
    <citation type="journal article" date="2019" name="Int. J. Syst. Evol. Microbiol.">
        <title>The Global Catalogue of Microorganisms (GCM) 10K type strain sequencing project: providing services to taxonomists for standard genome sequencing and annotation.</title>
        <authorList>
            <consortium name="The Broad Institute Genomics Platform"/>
            <consortium name="The Broad Institute Genome Sequencing Center for Infectious Disease"/>
            <person name="Wu L."/>
            <person name="Ma J."/>
        </authorList>
    </citation>
    <scope>NUCLEOTIDE SEQUENCE [LARGE SCALE GENOMIC DNA]</scope>
    <source>
        <strain evidence="3">CECT 8289</strain>
    </source>
</reference>
<gene>
    <name evidence="2" type="ORF">ACFOWM_02450</name>
</gene>
<proteinExistence type="predicted"/>
<comment type="caution">
    <text evidence="2">The sequence shown here is derived from an EMBL/GenBank/DDBJ whole genome shotgun (WGS) entry which is preliminary data.</text>
</comment>
<keyword evidence="3" id="KW-1185">Reference proteome</keyword>
<sequence length="159" mass="17929">MKFLMAILFLSSFFINTHALAQRTKPAVKPTKPVAYKVPKLTVTLGTYKDASTFSPQTSETVIAMPLKIIDDKNVPYTLLSYQFAYKKVVTTEDENTGKSSKTTALKAGFFKVTPLPQNWVDLVREYPQPGEEWLFFAITVKDAQGRVMYAPDLKLLIK</sequence>
<evidence type="ECO:0000313" key="3">
    <source>
        <dbReference type="Proteomes" id="UP001595907"/>
    </source>
</evidence>
<evidence type="ECO:0000313" key="2">
    <source>
        <dbReference type="EMBL" id="MFC4261726.1"/>
    </source>
</evidence>
<protein>
    <submittedName>
        <fullName evidence="2">Uncharacterized protein</fullName>
    </submittedName>
</protein>
<organism evidence="2 3">
    <name type="scientific">Ferruginibacter yonginensis</name>
    <dbReference type="NCBI Taxonomy" id="1310416"/>
    <lineage>
        <taxon>Bacteria</taxon>
        <taxon>Pseudomonadati</taxon>
        <taxon>Bacteroidota</taxon>
        <taxon>Chitinophagia</taxon>
        <taxon>Chitinophagales</taxon>
        <taxon>Chitinophagaceae</taxon>
        <taxon>Ferruginibacter</taxon>
    </lineage>
</organism>
<keyword evidence="1" id="KW-0732">Signal</keyword>
<name>A0ABV8QN60_9BACT</name>
<accession>A0ABV8QN60</accession>
<feature type="signal peptide" evidence="1">
    <location>
        <begin position="1"/>
        <end position="21"/>
    </location>
</feature>
<dbReference type="RefSeq" id="WP_379706615.1">
    <property type="nucleotide sequence ID" value="NZ_JBHSCZ010000001.1"/>
</dbReference>
<dbReference type="Proteomes" id="UP001595907">
    <property type="component" value="Unassembled WGS sequence"/>
</dbReference>
<evidence type="ECO:0000256" key="1">
    <source>
        <dbReference type="SAM" id="SignalP"/>
    </source>
</evidence>
<feature type="chain" id="PRO_5047460483" evidence="1">
    <location>
        <begin position="22"/>
        <end position="159"/>
    </location>
</feature>
<dbReference type="EMBL" id="JBHSCZ010000001">
    <property type="protein sequence ID" value="MFC4261726.1"/>
    <property type="molecule type" value="Genomic_DNA"/>
</dbReference>